<dbReference type="RefSeq" id="WP_381447340.1">
    <property type="nucleotide sequence ID" value="NZ_JBHSNP010000029.1"/>
</dbReference>
<gene>
    <name evidence="1" type="ORF">ACFPTP_17190</name>
</gene>
<proteinExistence type="predicted"/>
<evidence type="ECO:0000313" key="1">
    <source>
        <dbReference type="EMBL" id="MFC5604976.1"/>
    </source>
</evidence>
<dbReference type="Proteomes" id="UP001596071">
    <property type="component" value="Unassembled WGS sequence"/>
</dbReference>
<comment type="caution">
    <text evidence="1">The sequence shown here is derived from an EMBL/GenBank/DDBJ whole genome shotgun (WGS) entry which is preliminary data.</text>
</comment>
<dbReference type="Gene3D" id="2.40.128.660">
    <property type="entry name" value="Uncharacterised protein PF15525, DUF4652"/>
    <property type="match status" value="1"/>
</dbReference>
<organism evidence="1 2">
    <name type="scientific">Sporosarcina koreensis</name>
    <dbReference type="NCBI Taxonomy" id="334735"/>
    <lineage>
        <taxon>Bacteria</taxon>
        <taxon>Bacillati</taxon>
        <taxon>Bacillota</taxon>
        <taxon>Bacilli</taxon>
        <taxon>Bacillales</taxon>
        <taxon>Caryophanaceae</taxon>
        <taxon>Sporosarcina</taxon>
    </lineage>
</organism>
<dbReference type="Pfam" id="PF15525">
    <property type="entry name" value="DUF4652"/>
    <property type="match status" value="1"/>
</dbReference>
<evidence type="ECO:0000313" key="2">
    <source>
        <dbReference type="Proteomes" id="UP001596071"/>
    </source>
</evidence>
<dbReference type="EMBL" id="JBHSNP010000029">
    <property type="protein sequence ID" value="MFC5604976.1"/>
    <property type="molecule type" value="Genomic_DNA"/>
</dbReference>
<keyword evidence="2" id="KW-1185">Reference proteome</keyword>
<name>A0ABW0U118_9BACL</name>
<reference evidence="2" key="1">
    <citation type="journal article" date="2019" name="Int. J. Syst. Evol. Microbiol.">
        <title>The Global Catalogue of Microorganisms (GCM) 10K type strain sequencing project: providing services to taxonomists for standard genome sequencing and annotation.</title>
        <authorList>
            <consortium name="The Broad Institute Genomics Platform"/>
            <consortium name="The Broad Institute Genome Sequencing Center for Infectious Disease"/>
            <person name="Wu L."/>
            <person name="Ma J."/>
        </authorList>
    </citation>
    <scope>NUCLEOTIDE SEQUENCE [LARGE SCALE GENOMIC DNA]</scope>
    <source>
        <strain evidence="2">KACC 11299</strain>
    </source>
</reference>
<dbReference type="InterPro" id="IPR028102">
    <property type="entry name" value="DUF4652"/>
</dbReference>
<sequence length="189" mass="21612">MKSLLNNMKRFPIYYLKLWDRENDIVYNELFEIEVGANYEIADASYHSGWKTSPDGLQRATIYGKGENAIEEGEALLVIENLKTNKSTIYKLKDNSVAQNTPKYVEWIDENRLFVIVGFAHGTVTKGGQLYEMNLEDNTVMPVFEDLAVNEEITSIKANDDGTFTYEKYDVFSEGYLEEGILQLPPAKK</sequence>
<accession>A0ABW0U118</accession>
<protein>
    <submittedName>
        <fullName evidence="1">DUF4652 domain-containing protein</fullName>
    </submittedName>
</protein>